<dbReference type="GO" id="GO:0004601">
    <property type="term" value="F:peroxidase activity"/>
    <property type="evidence" value="ECO:0007669"/>
    <property type="project" value="UniProtKB-KW"/>
</dbReference>
<dbReference type="PANTHER" id="PTHR35446">
    <property type="entry name" value="SI:CH211-175M2.5"/>
    <property type="match status" value="1"/>
</dbReference>
<keyword evidence="1" id="KW-0560">Oxidoreductase</keyword>
<keyword evidence="2" id="KW-1185">Reference proteome</keyword>
<keyword evidence="1" id="KW-0575">Peroxidase</keyword>
<dbReference type="InterPro" id="IPR029032">
    <property type="entry name" value="AhpD-like"/>
</dbReference>
<evidence type="ECO:0000313" key="2">
    <source>
        <dbReference type="Proteomes" id="UP000199548"/>
    </source>
</evidence>
<organism evidence="1 2">
    <name type="scientific">Paraburkholderia megapolitana</name>
    <dbReference type="NCBI Taxonomy" id="420953"/>
    <lineage>
        <taxon>Bacteria</taxon>
        <taxon>Pseudomonadati</taxon>
        <taxon>Pseudomonadota</taxon>
        <taxon>Betaproteobacteria</taxon>
        <taxon>Burkholderiales</taxon>
        <taxon>Burkholderiaceae</taxon>
        <taxon>Paraburkholderia</taxon>
    </lineage>
</organism>
<dbReference type="RefSeq" id="WP_091010618.1">
    <property type="nucleotide sequence ID" value="NZ_CP041745.1"/>
</dbReference>
<dbReference type="SUPFAM" id="SSF69118">
    <property type="entry name" value="AhpD-like"/>
    <property type="match status" value="1"/>
</dbReference>
<proteinExistence type="predicted"/>
<sequence>MTQFPIYTLDSAPEQSKPALNGLAQAFGMVPNIAGAIAGSPRLINGLVAVFQQAHSGIFTESEVQTLLLTNAVTNAATWPVAFHSFLALKEGLSEVDVQAIRERRLPQDDKLAALSRLARTLIEKRGRVSDEDVAAFTAAGFEASRVLDVILVVAASTMTNYTASVTQPPLEELFQSHAWQD</sequence>
<dbReference type="OrthoDB" id="9801997at2"/>
<dbReference type="PANTHER" id="PTHR35446:SF3">
    <property type="entry name" value="CMD DOMAIN-CONTAINING PROTEIN"/>
    <property type="match status" value="1"/>
</dbReference>
<reference evidence="1 2" key="1">
    <citation type="submission" date="2016-10" db="EMBL/GenBank/DDBJ databases">
        <authorList>
            <person name="de Groot N.N."/>
        </authorList>
    </citation>
    <scope>NUCLEOTIDE SEQUENCE [LARGE SCALE GENOMIC DNA]</scope>
    <source>
        <strain evidence="1 2">LMG 23650</strain>
    </source>
</reference>
<protein>
    <submittedName>
        <fullName evidence="1">Alkylhydroperoxidase family enzyme, contains CxxC motif</fullName>
    </submittedName>
</protein>
<name>A0A1I3GYP7_9BURK</name>
<dbReference type="AlphaFoldDB" id="A0A1I3GYP7"/>
<dbReference type="STRING" id="420953.SAMN05192543_102753"/>
<dbReference type="Proteomes" id="UP000199548">
    <property type="component" value="Unassembled WGS sequence"/>
</dbReference>
<dbReference type="Gene3D" id="1.20.1290.10">
    <property type="entry name" value="AhpD-like"/>
    <property type="match status" value="1"/>
</dbReference>
<evidence type="ECO:0000313" key="1">
    <source>
        <dbReference type="EMBL" id="SFI28432.1"/>
    </source>
</evidence>
<gene>
    <name evidence="1" type="ORF">SAMN05192543_102753</name>
</gene>
<dbReference type="EMBL" id="FOQU01000002">
    <property type="protein sequence ID" value="SFI28432.1"/>
    <property type="molecule type" value="Genomic_DNA"/>
</dbReference>
<accession>A0A1I3GYP7</accession>